<proteinExistence type="predicted"/>
<accession>A0ACC1IJI8</accession>
<sequence length="857" mass="92853">MNCRILFLRSKTLARASRPRTTATAAIHTSSAQSKLFAEHLKQLIQSDLQTEPKPEATAQPGTKSKMTISQRQGGVTRGPGMHLYVPIKARNVEKAWEIWSTQLRTGESAVALKELVDLVVLLVHTSEVPQTAGLFGNENADASSIADQRRRSAGFRIATILRRIFANSVGFEGDVSAWGLREVAEYEGILGLLVVGQGPDTVVSGNSACAQPEDIEDAPVGRLAHLVLLAAIRDGLQITPAMASLALQTAIFTRDTAAARDILQLFNADLAMLIDPTLANNSEGQSQVGHTIADAPQSIVEMVLEAIAVGQDPAAADLHATASQEEADGQLDDLSSLNKEAPFEDPALAAVCQWRVDTAERVYRAFVSAGMAEVPAPDGSKRPALQGSDMPSAHMLATLLRIHSEAGSIDHSIILYDTLVATLEQQKPVEGLESAAGCEEITSEHKADARLWTCVLDAVCETQQLWLATRVLGDMAADGWAPTESMYTRCLDNMEDTSDEALVSAVAAIRTATPTVSADSLVRALVRPNSPNMAVRIEQALLVSELPTTDAEDKSVVSDDTARAIVAALISNAQIARARHLGEIWTTTRPDLITSQSITDLVLALGQSGDYTQALELFARVQEAAAEDISADILGAVLRVYVLAGDYDEAVSVSKRIRAMVREPAVPQQAKPTHVVYNSMIRAYCEANQITEAMRVLEEMRGCGLHATSETYTILVQTMSSLRSYDGLKLIVALADVDYNMVPLDNTSPEMASALPLSTDYYNGLIEAYGRVAEPIKAFQVWELMRQRAVAPNNLTATLLIDTCAWNERVHWDEDMEPDAPFVEHNVPEDQVYTGMPFFHMHYLANALEQLQQAGL</sequence>
<name>A0ACC1IJI8_9FUNG</name>
<reference evidence="1" key="1">
    <citation type="submission" date="2022-07" db="EMBL/GenBank/DDBJ databases">
        <title>Phylogenomic reconstructions and comparative analyses of Kickxellomycotina fungi.</title>
        <authorList>
            <person name="Reynolds N.K."/>
            <person name="Stajich J.E."/>
            <person name="Barry K."/>
            <person name="Grigoriev I.V."/>
            <person name="Crous P."/>
            <person name="Smith M.E."/>
        </authorList>
    </citation>
    <scope>NUCLEOTIDE SEQUENCE</scope>
    <source>
        <strain evidence="1">Benny 63K</strain>
    </source>
</reference>
<evidence type="ECO:0000313" key="2">
    <source>
        <dbReference type="Proteomes" id="UP001150581"/>
    </source>
</evidence>
<organism evidence="1 2">
    <name type="scientific">Kickxella alabastrina</name>
    <dbReference type="NCBI Taxonomy" id="61397"/>
    <lineage>
        <taxon>Eukaryota</taxon>
        <taxon>Fungi</taxon>
        <taxon>Fungi incertae sedis</taxon>
        <taxon>Zoopagomycota</taxon>
        <taxon>Kickxellomycotina</taxon>
        <taxon>Kickxellomycetes</taxon>
        <taxon>Kickxellales</taxon>
        <taxon>Kickxellaceae</taxon>
        <taxon>Kickxella</taxon>
    </lineage>
</organism>
<keyword evidence="2" id="KW-1185">Reference proteome</keyword>
<dbReference type="Proteomes" id="UP001150581">
    <property type="component" value="Unassembled WGS sequence"/>
</dbReference>
<gene>
    <name evidence="1" type="ORF">LPJ66_004479</name>
</gene>
<dbReference type="EMBL" id="JANBPG010000545">
    <property type="protein sequence ID" value="KAJ1895612.1"/>
    <property type="molecule type" value="Genomic_DNA"/>
</dbReference>
<evidence type="ECO:0000313" key="1">
    <source>
        <dbReference type="EMBL" id="KAJ1895612.1"/>
    </source>
</evidence>
<feature type="non-terminal residue" evidence="1">
    <location>
        <position position="857"/>
    </location>
</feature>
<protein>
    <submittedName>
        <fullName evidence="1">Uncharacterized protein</fullName>
    </submittedName>
</protein>
<comment type="caution">
    <text evidence="1">The sequence shown here is derived from an EMBL/GenBank/DDBJ whole genome shotgun (WGS) entry which is preliminary data.</text>
</comment>